<reference evidence="1" key="1">
    <citation type="journal article" date="2022" name="bioRxiv">
        <title>Genomics of Preaxostyla Flagellates Illuminates Evolutionary Transitions and the Path Towards Mitochondrial Loss.</title>
        <authorList>
            <person name="Novak L.V.F."/>
            <person name="Treitli S.C."/>
            <person name="Pyrih J."/>
            <person name="Halakuc P."/>
            <person name="Pipaliya S.V."/>
            <person name="Vacek V."/>
            <person name="Brzon O."/>
            <person name="Soukal P."/>
            <person name="Eme L."/>
            <person name="Dacks J.B."/>
            <person name="Karnkowska A."/>
            <person name="Elias M."/>
            <person name="Hampl V."/>
        </authorList>
    </citation>
    <scope>NUCLEOTIDE SEQUENCE</scope>
    <source>
        <strain evidence="1">RCP-MX</strain>
    </source>
</reference>
<sequence>MSCVVAGRTRSLGINFTLCLLKKTTGTYTKGGFSIISGDHVQQRASQTHPLHGFGESSRLDDPYLLPSSLFEPLPKIAKSGEMDGVTPRGEAYYVRNCHSTFLSDMPGKNQPE</sequence>
<proteinExistence type="predicted"/>
<dbReference type="EMBL" id="JAPMOS010000005">
    <property type="protein sequence ID" value="KAJ4461973.1"/>
    <property type="molecule type" value="Genomic_DNA"/>
</dbReference>
<name>A0ABQ8UUD9_9EUKA</name>
<keyword evidence="2" id="KW-1185">Reference proteome</keyword>
<accession>A0ABQ8UUD9</accession>
<protein>
    <submittedName>
        <fullName evidence="1">Uncharacterized protein</fullName>
    </submittedName>
</protein>
<gene>
    <name evidence="1" type="ORF">PAPYR_1677</name>
</gene>
<evidence type="ECO:0000313" key="1">
    <source>
        <dbReference type="EMBL" id="KAJ4461973.1"/>
    </source>
</evidence>
<comment type="caution">
    <text evidence="1">The sequence shown here is derived from an EMBL/GenBank/DDBJ whole genome shotgun (WGS) entry which is preliminary data.</text>
</comment>
<dbReference type="Proteomes" id="UP001141327">
    <property type="component" value="Unassembled WGS sequence"/>
</dbReference>
<organism evidence="1 2">
    <name type="scientific">Paratrimastix pyriformis</name>
    <dbReference type="NCBI Taxonomy" id="342808"/>
    <lineage>
        <taxon>Eukaryota</taxon>
        <taxon>Metamonada</taxon>
        <taxon>Preaxostyla</taxon>
        <taxon>Paratrimastigidae</taxon>
        <taxon>Paratrimastix</taxon>
    </lineage>
</organism>
<evidence type="ECO:0000313" key="2">
    <source>
        <dbReference type="Proteomes" id="UP001141327"/>
    </source>
</evidence>